<protein>
    <submittedName>
        <fullName evidence="1">Uncharacterized protein</fullName>
    </submittedName>
</protein>
<dbReference type="Proteomes" id="UP000521943">
    <property type="component" value="Unassembled WGS sequence"/>
</dbReference>
<organism evidence="1 2">
    <name type="scientific">Ephemerocybe angulata</name>
    <dbReference type="NCBI Taxonomy" id="980116"/>
    <lineage>
        <taxon>Eukaryota</taxon>
        <taxon>Fungi</taxon>
        <taxon>Dikarya</taxon>
        <taxon>Basidiomycota</taxon>
        <taxon>Agaricomycotina</taxon>
        <taxon>Agaricomycetes</taxon>
        <taxon>Agaricomycetidae</taxon>
        <taxon>Agaricales</taxon>
        <taxon>Agaricineae</taxon>
        <taxon>Psathyrellaceae</taxon>
        <taxon>Ephemerocybe</taxon>
    </lineage>
</organism>
<dbReference type="EMBL" id="JACGCI010000045">
    <property type="protein sequence ID" value="KAF6752225.1"/>
    <property type="molecule type" value="Genomic_DNA"/>
</dbReference>
<comment type="caution">
    <text evidence="1">The sequence shown here is derived from an EMBL/GenBank/DDBJ whole genome shotgun (WGS) entry which is preliminary data.</text>
</comment>
<reference evidence="1 2" key="1">
    <citation type="submission" date="2020-07" db="EMBL/GenBank/DDBJ databases">
        <title>Comparative genomics of pyrophilous fungi reveals a link between fire events and developmental genes.</title>
        <authorList>
            <consortium name="DOE Joint Genome Institute"/>
            <person name="Steindorff A.S."/>
            <person name="Carver A."/>
            <person name="Calhoun S."/>
            <person name="Stillman K."/>
            <person name="Liu H."/>
            <person name="Lipzen A."/>
            <person name="Pangilinan J."/>
            <person name="Labutti K."/>
            <person name="Bruns T.D."/>
            <person name="Grigoriev I.V."/>
        </authorList>
    </citation>
    <scope>NUCLEOTIDE SEQUENCE [LARGE SCALE GENOMIC DNA]</scope>
    <source>
        <strain evidence="1 2">CBS 144469</strain>
    </source>
</reference>
<accession>A0A8H6M2N3</accession>
<evidence type="ECO:0000313" key="1">
    <source>
        <dbReference type="EMBL" id="KAF6752225.1"/>
    </source>
</evidence>
<name>A0A8H6M2N3_9AGAR</name>
<dbReference type="AlphaFoldDB" id="A0A8H6M2N3"/>
<keyword evidence="2" id="KW-1185">Reference proteome</keyword>
<sequence>MHLAPPTLPFSLGHWASAVSAVRELSDGVFLECQDRPREAFCVFLDRDALSSLTKAAGNALTDVGVNTLGIPEANCACALGFGNRALGELPYECNRDGYICERSVSVRRAAESPNIRHTFSHAGSLVYVDYRLSQGSTAQLTKVSRFGESSAGAGRRWRDDGPALRA</sequence>
<gene>
    <name evidence="1" type="ORF">DFP72DRAFT_850055</name>
</gene>
<proteinExistence type="predicted"/>
<evidence type="ECO:0000313" key="2">
    <source>
        <dbReference type="Proteomes" id="UP000521943"/>
    </source>
</evidence>